<evidence type="ECO:0000256" key="3">
    <source>
        <dbReference type="ARBA" id="ARBA00023204"/>
    </source>
</evidence>
<dbReference type="Proteomes" id="UP000305948">
    <property type="component" value="Unassembled WGS sequence"/>
</dbReference>
<sequence>MDPFTEEHSKCLLGKEWLIKIDSEKSAPYLFKFYHSASELACYLLITDTRTVWVEVLTGKRFARRWREINRDGGLPLEDDMEEQAWRRHNLDRLSKLHTLANIASATFNIVESRDADFALQLECDHFKWRWETYIVGPRTAADLLSKHLIMPLISTTHMAFNSADPVSELSEEDLQKAVDKTGRTARRTVDTHVKNALSNPRVATVLQRMTALSNFASTLPAVFTTAEEIDIGSPFQTTNKPKAMEIDESPLPKKIKDSASPVRVGVSGSSGPMAQVGDEAALTNSRNNAQADEESVTEPDTDEEFVPAKRRSASPSTSQKVSMPQPELMESLQGRLSKPPSSAAQDTSRQRSQSRAKTTAQASASSDDESSPTRPKKKAKAVPKPAVSDSSSDAQNSEEERRKRLAKIMAGGKTQRGGARQPVKRGARRF</sequence>
<feature type="compositionally biased region" description="Polar residues" evidence="5">
    <location>
        <begin position="340"/>
        <end position="352"/>
    </location>
</feature>
<dbReference type="GO" id="GO:0005634">
    <property type="term" value="C:nucleus"/>
    <property type="evidence" value="ECO:0007669"/>
    <property type="project" value="UniProtKB-SubCell"/>
</dbReference>
<evidence type="ECO:0000313" key="7">
    <source>
        <dbReference type="EMBL" id="TFK50108.1"/>
    </source>
</evidence>
<evidence type="ECO:0000256" key="4">
    <source>
        <dbReference type="ARBA" id="ARBA00023242"/>
    </source>
</evidence>
<protein>
    <recommendedName>
        <fullName evidence="6">XLF-like N-terminal domain-containing protein</fullName>
    </recommendedName>
</protein>
<evidence type="ECO:0000256" key="1">
    <source>
        <dbReference type="ARBA" id="ARBA00004123"/>
    </source>
</evidence>
<reference evidence="7 8" key="1">
    <citation type="journal article" date="2019" name="Nat. Ecol. Evol.">
        <title>Megaphylogeny resolves global patterns of mushroom evolution.</title>
        <authorList>
            <person name="Varga T."/>
            <person name="Krizsan K."/>
            <person name="Foldi C."/>
            <person name="Dima B."/>
            <person name="Sanchez-Garcia M."/>
            <person name="Sanchez-Ramirez S."/>
            <person name="Szollosi G.J."/>
            <person name="Szarkandi J.G."/>
            <person name="Papp V."/>
            <person name="Albert L."/>
            <person name="Andreopoulos W."/>
            <person name="Angelini C."/>
            <person name="Antonin V."/>
            <person name="Barry K.W."/>
            <person name="Bougher N.L."/>
            <person name="Buchanan P."/>
            <person name="Buyck B."/>
            <person name="Bense V."/>
            <person name="Catcheside P."/>
            <person name="Chovatia M."/>
            <person name="Cooper J."/>
            <person name="Damon W."/>
            <person name="Desjardin D."/>
            <person name="Finy P."/>
            <person name="Geml J."/>
            <person name="Haridas S."/>
            <person name="Hughes K."/>
            <person name="Justo A."/>
            <person name="Karasinski D."/>
            <person name="Kautmanova I."/>
            <person name="Kiss B."/>
            <person name="Kocsube S."/>
            <person name="Kotiranta H."/>
            <person name="LaButti K.M."/>
            <person name="Lechner B.E."/>
            <person name="Liimatainen K."/>
            <person name="Lipzen A."/>
            <person name="Lukacs Z."/>
            <person name="Mihaltcheva S."/>
            <person name="Morgado L.N."/>
            <person name="Niskanen T."/>
            <person name="Noordeloos M.E."/>
            <person name="Ohm R.A."/>
            <person name="Ortiz-Santana B."/>
            <person name="Ovrebo C."/>
            <person name="Racz N."/>
            <person name="Riley R."/>
            <person name="Savchenko A."/>
            <person name="Shiryaev A."/>
            <person name="Soop K."/>
            <person name="Spirin V."/>
            <person name="Szebenyi C."/>
            <person name="Tomsovsky M."/>
            <person name="Tulloss R.E."/>
            <person name="Uehling J."/>
            <person name="Grigoriev I.V."/>
            <person name="Vagvolgyi C."/>
            <person name="Papp T."/>
            <person name="Martin F.M."/>
            <person name="Miettinen O."/>
            <person name="Hibbett D.S."/>
            <person name="Nagy L.G."/>
        </authorList>
    </citation>
    <scope>NUCLEOTIDE SEQUENCE [LARGE SCALE GENOMIC DNA]</scope>
    <source>
        <strain evidence="7 8">OMC1185</strain>
    </source>
</reference>
<gene>
    <name evidence="7" type="ORF">OE88DRAFT_1682197</name>
</gene>
<dbReference type="InterPro" id="IPR015381">
    <property type="entry name" value="XLF-like_N"/>
</dbReference>
<keyword evidence="8" id="KW-1185">Reference proteome</keyword>
<organism evidence="7 8">
    <name type="scientific">Heliocybe sulcata</name>
    <dbReference type="NCBI Taxonomy" id="5364"/>
    <lineage>
        <taxon>Eukaryota</taxon>
        <taxon>Fungi</taxon>
        <taxon>Dikarya</taxon>
        <taxon>Basidiomycota</taxon>
        <taxon>Agaricomycotina</taxon>
        <taxon>Agaricomycetes</taxon>
        <taxon>Gloeophyllales</taxon>
        <taxon>Gloeophyllaceae</taxon>
        <taxon>Heliocybe</taxon>
    </lineage>
</organism>
<feature type="compositionally biased region" description="Polar residues" evidence="5">
    <location>
        <begin position="314"/>
        <end position="323"/>
    </location>
</feature>
<keyword evidence="2" id="KW-0227">DNA damage</keyword>
<dbReference type="Pfam" id="PF09302">
    <property type="entry name" value="XLF"/>
    <property type="match status" value="1"/>
</dbReference>
<feature type="region of interest" description="Disordered" evidence="5">
    <location>
        <begin position="234"/>
        <end position="431"/>
    </location>
</feature>
<dbReference type="EMBL" id="ML213514">
    <property type="protein sequence ID" value="TFK50108.1"/>
    <property type="molecule type" value="Genomic_DNA"/>
</dbReference>
<dbReference type="Gene3D" id="2.170.210.10">
    <property type="entry name" value="DNA double-strand break repair and VJ recombination XRCC4, N-terminal"/>
    <property type="match status" value="1"/>
</dbReference>
<feature type="compositionally biased region" description="Low complexity" evidence="5">
    <location>
        <begin position="259"/>
        <end position="272"/>
    </location>
</feature>
<comment type="subcellular location">
    <subcellularLocation>
        <location evidence="1">Nucleus</location>
    </subcellularLocation>
</comment>
<feature type="compositionally biased region" description="Low complexity" evidence="5">
    <location>
        <begin position="354"/>
        <end position="366"/>
    </location>
</feature>
<dbReference type="GO" id="GO:0006303">
    <property type="term" value="P:double-strand break repair via nonhomologous end joining"/>
    <property type="evidence" value="ECO:0007669"/>
    <property type="project" value="UniProtKB-ARBA"/>
</dbReference>
<evidence type="ECO:0000256" key="2">
    <source>
        <dbReference type="ARBA" id="ARBA00022763"/>
    </source>
</evidence>
<feature type="domain" description="XLF-like N-terminal" evidence="6">
    <location>
        <begin position="17"/>
        <end position="132"/>
    </location>
</feature>
<feature type="compositionally biased region" description="Acidic residues" evidence="5">
    <location>
        <begin position="292"/>
        <end position="306"/>
    </location>
</feature>
<keyword evidence="3" id="KW-0234">DNA repair</keyword>
<name>A0A5C3N217_9AGAM</name>
<dbReference type="OrthoDB" id="3184250at2759"/>
<evidence type="ECO:0000259" key="6">
    <source>
        <dbReference type="Pfam" id="PF09302"/>
    </source>
</evidence>
<feature type="compositionally biased region" description="Basic and acidic residues" evidence="5">
    <location>
        <begin position="243"/>
        <end position="258"/>
    </location>
</feature>
<dbReference type="AlphaFoldDB" id="A0A5C3N217"/>
<evidence type="ECO:0000313" key="8">
    <source>
        <dbReference type="Proteomes" id="UP000305948"/>
    </source>
</evidence>
<dbReference type="InterPro" id="IPR038051">
    <property type="entry name" value="XRCC4-like_N_sf"/>
</dbReference>
<proteinExistence type="predicted"/>
<keyword evidence="4" id="KW-0539">Nucleus</keyword>
<accession>A0A5C3N217</accession>
<evidence type="ECO:0000256" key="5">
    <source>
        <dbReference type="SAM" id="MobiDB-lite"/>
    </source>
</evidence>